<accession>A0A1I6IDV3</accession>
<evidence type="ECO:0000313" key="3">
    <source>
        <dbReference type="Proteomes" id="UP000243250"/>
    </source>
</evidence>
<feature type="domain" description="IclR-ED" evidence="1">
    <location>
        <begin position="10"/>
        <end position="192"/>
    </location>
</feature>
<dbReference type="AlphaFoldDB" id="A0A1I6IDV3"/>
<dbReference type="InterPro" id="IPR050707">
    <property type="entry name" value="HTH_MetabolicPath_Reg"/>
</dbReference>
<dbReference type="PANTHER" id="PTHR30136:SF35">
    <property type="entry name" value="HTH-TYPE TRANSCRIPTIONAL REGULATOR RV1719"/>
    <property type="match status" value="1"/>
</dbReference>
<dbReference type="InterPro" id="IPR029016">
    <property type="entry name" value="GAF-like_dom_sf"/>
</dbReference>
<dbReference type="Pfam" id="PF01614">
    <property type="entry name" value="IclR_C"/>
    <property type="match status" value="1"/>
</dbReference>
<sequence length="196" mass="21710">MTVSANNPVKALRTTEEIVDALERHERAGVTELATKTNELITLTVEEHGQGIYLDVNQDSADIHYPAISGARVKIHCTAAGKAMFAHLSDARVEEVIERHGLPAQTDETLTTREELFEELETVRERGYAYDRQEFRNGMRSIGAPILDESGNVLGGLSVAGPTHRLDGDRLETDLPTKLFQSVNVVELNYNEPTIK</sequence>
<dbReference type="GO" id="GO:0045892">
    <property type="term" value="P:negative regulation of DNA-templated transcription"/>
    <property type="evidence" value="ECO:0007669"/>
    <property type="project" value="TreeGrafter"/>
</dbReference>
<evidence type="ECO:0000313" key="2">
    <source>
        <dbReference type="EMBL" id="SFR64881.1"/>
    </source>
</evidence>
<evidence type="ECO:0000259" key="1">
    <source>
        <dbReference type="PROSITE" id="PS51078"/>
    </source>
</evidence>
<dbReference type="Proteomes" id="UP000243250">
    <property type="component" value="Unassembled WGS sequence"/>
</dbReference>
<dbReference type="OrthoDB" id="14763at2157"/>
<dbReference type="GO" id="GO:0003677">
    <property type="term" value="F:DNA binding"/>
    <property type="evidence" value="ECO:0007669"/>
    <property type="project" value="TreeGrafter"/>
</dbReference>
<dbReference type="Gene3D" id="3.30.450.40">
    <property type="match status" value="1"/>
</dbReference>
<dbReference type="RefSeq" id="WP_089882614.1">
    <property type="nucleotide sequence ID" value="NZ_FOYS01000005.1"/>
</dbReference>
<dbReference type="PANTHER" id="PTHR30136">
    <property type="entry name" value="HELIX-TURN-HELIX TRANSCRIPTIONAL REGULATOR, ICLR FAMILY"/>
    <property type="match status" value="1"/>
</dbReference>
<name>A0A1I6IDV3_9EURY</name>
<proteinExistence type="predicted"/>
<dbReference type="SUPFAM" id="SSF55781">
    <property type="entry name" value="GAF domain-like"/>
    <property type="match status" value="1"/>
</dbReference>
<dbReference type="GO" id="GO:0003700">
    <property type="term" value="F:DNA-binding transcription factor activity"/>
    <property type="evidence" value="ECO:0007669"/>
    <property type="project" value="TreeGrafter"/>
</dbReference>
<gene>
    <name evidence="2" type="ORF">SAMN04488124_3110</name>
</gene>
<dbReference type="InterPro" id="IPR014757">
    <property type="entry name" value="Tscrpt_reg_IclR_C"/>
</dbReference>
<organism evidence="2 3">
    <name type="scientific">Halogeometricum limi</name>
    <dbReference type="NCBI Taxonomy" id="555875"/>
    <lineage>
        <taxon>Archaea</taxon>
        <taxon>Methanobacteriati</taxon>
        <taxon>Methanobacteriota</taxon>
        <taxon>Stenosarchaea group</taxon>
        <taxon>Halobacteria</taxon>
        <taxon>Halobacteriales</taxon>
        <taxon>Haloferacaceae</taxon>
        <taxon>Halogeometricum</taxon>
    </lineage>
</organism>
<keyword evidence="3" id="KW-1185">Reference proteome</keyword>
<protein>
    <submittedName>
        <fullName evidence="2">Transcriptional regulator</fullName>
    </submittedName>
</protein>
<reference evidence="3" key="1">
    <citation type="submission" date="2016-10" db="EMBL/GenBank/DDBJ databases">
        <authorList>
            <person name="Varghese N."/>
            <person name="Submissions S."/>
        </authorList>
    </citation>
    <scope>NUCLEOTIDE SEQUENCE [LARGE SCALE GENOMIC DNA]</scope>
    <source>
        <strain evidence="3">CGMCC 1.8711</strain>
    </source>
</reference>
<dbReference type="PROSITE" id="PS51078">
    <property type="entry name" value="ICLR_ED"/>
    <property type="match status" value="1"/>
</dbReference>
<dbReference type="EMBL" id="FOYS01000005">
    <property type="protein sequence ID" value="SFR64881.1"/>
    <property type="molecule type" value="Genomic_DNA"/>
</dbReference>